<dbReference type="InterPro" id="IPR049142">
    <property type="entry name" value="MS_channel_1st"/>
</dbReference>
<feature type="chain" id="PRO_5012409901" evidence="11">
    <location>
        <begin position="31"/>
        <end position="1148"/>
    </location>
</feature>
<feature type="transmembrane region" description="Helical" evidence="10">
    <location>
        <begin position="630"/>
        <end position="651"/>
    </location>
</feature>
<dbReference type="InterPro" id="IPR006686">
    <property type="entry name" value="MscS_channel_CS"/>
</dbReference>
<feature type="transmembrane region" description="Helical" evidence="10">
    <location>
        <begin position="556"/>
        <end position="580"/>
    </location>
</feature>
<evidence type="ECO:0000256" key="1">
    <source>
        <dbReference type="ARBA" id="ARBA00004651"/>
    </source>
</evidence>
<dbReference type="Proteomes" id="UP000321726">
    <property type="component" value="Unassembled WGS sequence"/>
</dbReference>
<feature type="transmembrane region" description="Helical" evidence="10">
    <location>
        <begin position="663"/>
        <end position="685"/>
    </location>
</feature>
<dbReference type="Gene3D" id="1.10.287.1260">
    <property type="match status" value="1"/>
</dbReference>
<dbReference type="InterPro" id="IPR024393">
    <property type="entry name" value="MscS_porin"/>
</dbReference>
<evidence type="ECO:0000259" key="14">
    <source>
        <dbReference type="Pfam" id="PF12795"/>
    </source>
</evidence>
<keyword evidence="8" id="KW-0175">Coiled coil</keyword>
<dbReference type="InterPro" id="IPR011014">
    <property type="entry name" value="MscS_channel_TM-2"/>
</dbReference>
<feature type="transmembrane region" description="Helical" evidence="10">
    <location>
        <begin position="845"/>
        <end position="865"/>
    </location>
</feature>
<feature type="transmembrane region" description="Helical" evidence="10">
    <location>
        <begin position="801"/>
        <end position="825"/>
    </location>
</feature>
<evidence type="ECO:0000313" key="17">
    <source>
        <dbReference type="EMBL" id="GEN22695.1"/>
    </source>
</evidence>
<dbReference type="STRING" id="44933.SAMN05660971_00194"/>
<evidence type="ECO:0000259" key="13">
    <source>
        <dbReference type="Pfam" id="PF12794"/>
    </source>
</evidence>
<feature type="domain" description="Mechanosensitive ion channel MscS porin" evidence="14">
    <location>
        <begin position="60"/>
        <end position="286"/>
    </location>
</feature>
<dbReference type="PANTHER" id="PTHR30347">
    <property type="entry name" value="POTASSIUM CHANNEL RELATED"/>
    <property type="match status" value="1"/>
</dbReference>
<dbReference type="RefSeq" id="WP_073433158.1">
    <property type="nucleotide sequence ID" value="NZ_BJXU01000019.1"/>
</dbReference>
<dbReference type="NCBIfam" id="NF008438">
    <property type="entry name" value="PRK11281.1"/>
    <property type="match status" value="1"/>
</dbReference>
<feature type="transmembrane region" description="Helical" evidence="10">
    <location>
        <begin position="586"/>
        <end position="610"/>
    </location>
</feature>
<dbReference type="InterPro" id="IPR025692">
    <property type="entry name" value="MscS_IM_dom1"/>
</dbReference>
<evidence type="ECO:0000256" key="6">
    <source>
        <dbReference type="ARBA" id="ARBA00022989"/>
    </source>
</evidence>
<dbReference type="GO" id="GO:0008381">
    <property type="term" value="F:mechanosensitive monoatomic ion channel activity"/>
    <property type="evidence" value="ECO:0007669"/>
    <property type="project" value="UniProtKB-ARBA"/>
</dbReference>
<evidence type="ECO:0000256" key="7">
    <source>
        <dbReference type="ARBA" id="ARBA00023136"/>
    </source>
</evidence>
<protein>
    <submittedName>
        <fullName evidence="18">Potassium efflux system protein</fullName>
    </submittedName>
    <submittedName>
        <fullName evidence="17">Potassium transporter KefA</fullName>
    </submittedName>
</protein>
<name>A0A1M6ZP97_9GAMM</name>
<dbReference type="Pfam" id="PF21088">
    <property type="entry name" value="MS_channel_1st"/>
    <property type="match status" value="1"/>
</dbReference>
<feature type="transmembrane region" description="Helical" evidence="10">
    <location>
        <begin position="509"/>
        <end position="527"/>
    </location>
</feature>
<dbReference type="FunFam" id="1.10.287.1260:FF:000002">
    <property type="entry name" value="Potassium efflux system KefA"/>
    <property type="match status" value="1"/>
</dbReference>
<evidence type="ECO:0000259" key="15">
    <source>
        <dbReference type="Pfam" id="PF21082"/>
    </source>
</evidence>
<dbReference type="InterPro" id="IPR052702">
    <property type="entry name" value="MscS-like_channel"/>
</dbReference>
<organism evidence="18 19">
    <name type="scientific">Halomonas cupida</name>
    <dbReference type="NCBI Taxonomy" id="44933"/>
    <lineage>
        <taxon>Bacteria</taxon>
        <taxon>Pseudomonadati</taxon>
        <taxon>Pseudomonadota</taxon>
        <taxon>Gammaproteobacteria</taxon>
        <taxon>Oceanospirillales</taxon>
        <taxon>Halomonadaceae</taxon>
        <taxon>Halomonas</taxon>
    </lineage>
</organism>
<dbReference type="SUPFAM" id="SSF50182">
    <property type="entry name" value="Sm-like ribonucleoproteins"/>
    <property type="match status" value="1"/>
</dbReference>
<dbReference type="GO" id="GO:0005886">
    <property type="term" value="C:plasma membrane"/>
    <property type="evidence" value="ECO:0007669"/>
    <property type="project" value="UniProtKB-SubCell"/>
</dbReference>
<feature type="transmembrane region" description="Helical" evidence="10">
    <location>
        <begin position="731"/>
        <end position="751"/>
    </location>
</feature>
<feature type="region of interest" description="Disordered" evidence="9">
    <location>
        <begin position="1109"/>
        <end position="1148"/>
    </location>
</feature>
<dbReference type="PANTHER" id="PTHR30347:SF1">
    <property type="entry name" value="MECHANOSENSITIVE CHANNEL MSCK"/>
    <property type="match status" value="1"/>
</dbReference>
<evidence type="ECO:0000256" key="3">
    <source>
        <dbReference type="ARBA" id="ARBA00022475"/>
    </source>
</evidence>
<evidence type="ECO:0000313" key="19">
    <source>
        <dbReference type="Proteomes" id="UP000184123"/>
    </source>
</evidence>
<dbReference type="Pfam" id="PF12794">
    <property type="entry name" value="MscS_TM"/>
    <property type="match status" value="1"/>
</dbReference>
<reference evidence="17 20" key="2">
    <citation type="submission" date="2019-07" db="EMBL/GenBank/DDBJ databases">
        <title>Whole genome shotgun sequence of Halomonas cupida NBRC 102219.</title>
        <authorList>
            <person name="Hosoyama A."/>
            <person name="Uohara A."/>
            <person name="Ohji S."/>
            <person name="Ichikawa N."/>
        </authorList>
    </citation>
    <scope>NUCLEOTIDE SEQUENCE [LARGE SCALE GENOMIC DNA]</scope>
    <source>
        <strain evidence="17 20">NBRC 102219</strain>
    </source>
</reference>
<dbReference type="Pfam" id="PF12795">
    <property type="entry name" value="MscS_porin"/>
    <property type="match status" value="1"/>
</dbReference>
<dbReference type="EMBL" id="FRCA01000001">
    <property type="protein sequence ID" value="SHL32277.1"/>
    <property type="molecule type" value="Genomic_DNA"/>
</dbReference>
<evidence type="ECO:0000313" key="18">
    <source>
        <dbReference type="EMBL" id="SHL32277.1"/>
    </source>
</evidence>
<dbReference type="Pfam" id="PF21082">
    <property type="entry name" value="MS_channel_3rd"/>
    <property type="match status" value="1"/>
</dbReference>
<dbReference type="InterPro" id="IPR023408">
    <property type="entry name" value="MscS_beta-dom_sf"/>
</dbReference>
<feature type="domain" description="Mechanosensitive ion channel MscS C-terminal" evidence="15">
    <location>
        <begin position="1008"/>
        <end position="1091"/>
    </location>
</feature>
<comment type="similarity">
    <text evidence="2">Belongs to the MscS (TC 1.A.23) family.</text>
</comment>
<dbReference type="InterPro" id="IPR011066">
    <property type="entry name" value="MscS_channel_C_sf"/>
</dbReference>
<dbReference type="OrthoDB" id="9799209at2"/>
<keyword evidence="6 10" id="KW-1133">Transmembrane helix</keyword>
<sequence>MPRSPIVTMRRWFTSSALVLLLLVCGVAWAQSSITDDESLPGIEELQKQLEERTASAGDPPDAAASEDIDALNQAITAVEKLADTREQLEELQTRVEQAPQELEQLEHQLRERQESQDFDISELEGLSLDALEQRLRDATGSLQRVQDSLTRVQSQLLGAQTLPERAQKSIAEAMKRVDEVRLELEDLARRDIPDNSPQRIAVLAEQQLAEAELRLYQQQLNSNTRLRELLQQRSELLELEAAREEAWVSALQSQFDQLRRKQSEQAIADAVQNEPQAIAEHPVIQAEQEANREISQALLNATSKANELVREGLQTRRQLDRVRRMQQGLYDNIESVRGSVLLSRILREQRESLPDIEERSGLADEIADIRLTQFEVESHRESLRFPEQLARQTLEEAAINEALDEETSEALTAPLVQLYRSRRDLIDQLEPIYGEILTSAIALQLNQQQLVEVVRELRNTIDEQLFWVANAQPLDMKWLGKLPAHLAAEWHDGAWRKGLPGNWQRLDAGAWLALPVLLAAIALLMLRRRIKARLMGIHEQIGRLRHDTQLHTPRAILLNLLLAAPAPLVVTTLGMMLTFGGTGAAVAVGMSLLQLSAAWTMVAWARRLLVSDGVARRHFYWPEGYVRKLRSWMLWLGISLAPVLLIAPLAKDAAVTFNEQPISLVILLIGLTGMSVSMAKLILAHVPFFGVKLFRLILGLVMAMVPLALAGAVVYGYVYSALSLVSRFVFTLYLFSFWILVEAAVVRGLAVAARRLAYRRALARRRAMNKDDGDRGLDIVEEPPLDMEQVNQQSLRLSKLILTIGFAALMYLVWADFLTVLSYLDHVVVVEGASGEGADALEDNLSVGDVIVALFTIGMTVMLARNLPGLLEVMVLSRLVLKQGSAYAISSLLSYVIVGTGTVMALATMGVSWDKLQWLVAALGVGLGFGLQEIFANFISGLIILFERPIRIGDTITLGNLTGTVSRIRIRATTVTDFDRKEIIIPNKTFVTDQLINWSLSDSVTRVTLKYGVSHDADRRVVHRLLEQAATENSRVLADPPPEIFFMAYTSSTMEYELRIYVNALGDRLLATDELNGRIGDLFAENGIRIAFDKLDIHIQRAGREGWGTPVGAARELDESHPPPGSDGDPGDVGIGGDGGGGDGGGR</sequence>
<evidence type="ECO:0000256" key="2">
    <source>
        <dbReference type="ARBA" id="ARBA00008017"/>
    </source>
</evidence>
<keyword evidence="4 10" id="KW-0812">Transmembrane</keyword>
<evidence type="ECO:0000256" key="10">
    <source>
        <dbReference type="SAM" id="Phobius"/>
    </source>
</evidence>
<reference evidence="18 19" key="1">
    <citation type="submission" date="2016-11" db="EMBL/GenBank/DDBJ databases">
        <authorList>
            <person name="Jaros S."/>
            <person name="Januszkiewicz K."/>
            <person name="Wedrychowicz H."/>
        </authorList>
    </citation>
    <scope>NUCLEOTIDE SEQUENCE [LARGE SCALE GENOMIC DNA]</scope>
    <source>
        <strain evidence="18 19">DSM 4740</strain>
    </source>
</reference>
<feature type="transmembrane region" description="Helical" evidence="10">
    <location>
        <begin position="886"/>
        <end position="907"/>
    </location>
</feature>
<comment type="subcellular location">
    <subcellularLocation>
        <location evidence="1">Cell membrane</location>
        <topology evidence="1">Multi-pass membrane protein</topology>
    </subcellularLocation>
</comment>
<feature type="transmembrane region" description="Helical" evidence="10">
    <location>
        <begin position="919"/>
        <end position="947"/>
    </location>
</feature>
<dbReference type="Gene3D" id="3.30.70.100">
    <property type="match status" value="1"/>
</dbReference>
<feature type="coiled-coil region" evidence="8">
    <location>
        <begin position="72"/>
        <end position="191"/>
    </location>
</feature>
<evidence type="ECO:0000256" key="9">
    <source>
        <dbReference type="SAM" id="MobiDB-lite"/>
    </source>
</evidence>
<dbReference type="InterPro" id="IPR049278">
    <property type="entry name" value="MS_channel_C"/>
</dbReference>
<evidence type="ECO:0000259" key="12">
    <source>
        <dbReference type="Pfam" id="PF00924"/>
    </source>
</evidence>
<feature type="signal peptide" evidence="11">
    <location>
        <begin position="1"/>
        <end position="30"/>
    </location>
</feature>
<dbReference type="InterPro" id="IPR010920">
    <property type="entry name" value="LSM_dom_sf"/>
</dbReference>
<dbReference type="Pfam" id="PF00924">
    <property type="entry name" value="MS_channel_2nd"/>
    <property type="match status" value="1"/>
</dbReference>
<dbReference type="Proteomes" id="UP000184123">
    <property type="component" value="Unassembled WGS sequence"/>
</dbReference>
<dbReference type="Gene3D" id="2.30.30.60">
    <property type="match status" value="1"/>
</dbReference>
<feature type="compositionally biased region" description="Gly residues" evidence="9">
    <location>
        <begin position="1132"/>
        <end position="1148"/>
    </location>
</feature>
<feature type="domain" description="Mechanosensitive ion channel transmembrane helices 2/3" evidence="16">
    <location>
        <begin position="893"/>
        <end position="933"/>
    </location>
</feature>
<keyword evidence="3" id="KW-1003">Cell membrane</keyword>
<evidence type="ECO:0000256" key="8">
    <source>
        <dbReference type="SAM" id="Coils"/>
    </source>
</evidence>
<evidence type="ECO:0000256" key="5">
    <source>
        <dbReference type="ARBA" id="ARBA00022729"/>
    </source>
</evidence>
<feature type="domain" description="Mechanosensitive ion channel MscS" evidence="12">
    <location>
        <begin position="935"/>
        <end position="1000"/>
    </location>
</feature>
<dbReference type="GO" id="GO:0009992">
    <property type="term" value="P:intracellular water homeostasis"/>
    <property type="evidence" value="ECO:0007669"/>
    <property type="project" value="TreeGrafter"/>
</dbReference>
<gene>
    <name evidence="17" type="ORF">HCU01_06440</name>
    <name evidence="18" type="ORF">SAMN05660971_00194</name>
</gene>
<dbReference type="AlphaFoldDB" id="A0A1M6ZP97"/>
<dbReference type="EMBL" id="BJXU01000019">
    <property type="protein sequence ID" value="GEN22695.1"/>
    <property type="molecule type" value="Genomic_DNA"/>
</dbReference>
<evidence type="ECO:0000313" key="20">
    <source>
        <dbReference type="Proteomes" id="UP000321726"/>
    </source>
</evidence>
<feature type="transmembrane region" description="Helical" evidence="10">
    <location>
        <begin position="697"/>
        <end position="719"/>
    </location>
</feature>
<keyword evidence="20" id="KW-1185">Reference proteome</keyword>
<accession>A0A1M6ZP97</accession>
<dbReference type="PROSITE" id="PS01246">
    <property type="entry name" value="UPF0003"/>
    <property type="match status" value="1"/>
</dbReference>
<keyword evidence="5 11" id="KW-0732">Signal</keyword>
<dbReference type="InterPro" id="IPR006685">
    <property type="entry name" value="MscS_channel_2nd"/>
</dbReference>
<feature type="domain" description="Mechanosensitive ion channel inner membrane" evidence="13">
    <location>
        <begin position="512"/>
        <end position="829"/>
    </location>
</feature>
<keyword evidence="7 10" id="KW-0472">Membrane</keyword>
<proteinExistence type="inferred from homology"/>
<evidence type="ECO:0000259" key="16">
    <source>
        <dbReference type="Pfam" id="PF21088"/>
    </source>
</evidence>
<evidence type="ECO:0000256" key="11">
    <source>
        <dbReference type="SAM" id="SignalP"/>
    </source>
</evidence>
<dbReference type="SUPFAM" id="SSF82689">
    <property type="entry name" value="Mechanosensitive channel protein MscS (YggB), C-terminal domain"/>
    <property type="match status" value="1"/>
</dbReference>
<dbReference type="SUPFAM" id="SSF82861">
    <property type="entry name" value="Mechanosensitive channel protein MscS (YggB), transmembrane region"/>
    <property type="match status" value="1"/>
</dbReference>
<evidence type="ECO:0000256" key="4">
    <source>
        <dbReference type="ARBA" id="ARBA00022692"/>
    </source>
</evidence>